<dbReference type="AlphaFoldDB" id="A0A1E4TXF6"/>
<keyword evidence="1" id="KW-0472">Membrane</keyword>
<evidence type="ECO:0000313" key="3">
    <source>
        <dbReference type="Proteomes" id="UP000094236"/>
    </source>
</evidence>
<dbReference type="OrthoDB" id="3979781at2759"/>
<feature type="transmembrane region" description="Helical" evidence="1">
    <location>
        <begin position="116"/>
        <end position="148"/>
    </location>
</feature>
<evidence type="ECO:0000256" key="1">
    <source>
        <dbReference type="SAM" id="Phobius"/>
    </source>
</evidence>
<dbReference type="Proteomes" id="UP000094236">
    <property type="component" value="Unassembled WGS sequence"/>
</dbReference>
<keyword evidence="3" id="KW-1185">Reference proteome</keyword>
<organism evidence="2 3">
    <name type="scientific">Pachysolen tannophilus NRRL Y-2460</name>
    <dbReference type="NCBI Taxonomy" id="669874"/>
    <lineage>
        <taxon>Eukaryota</taxon>
        <taxon>Fungi</taxon>
        <taxon>Dikarya</taxon>
        <taxon>Ascomycota</taxon>
        <taxon>Saccharomycotina</taxon>
        <taxon>Pichiomycetes</taxon>
        <taxon>Pachysolenaceae</taxon>
        <taxon>Pachysolen</taxon>
    </lineage>
</organism>
<proteinExistence type="predicted"/>
<keyword evidence="1" id="KW-1133">Transmembrane helix</keyword>
<sequence length="332" mass="37630">MSFVWKRAIIPTNLIFKKEAFAVNPIFKRKATTSLLLNHHNYAFLFTSSQPIKTSSSFGVQSVVKTTKVIKLPVIGNRYLSSSRLVQSFYNSPRRNPGAPSAFSRISDVIPDPVKILLLVLGVSSFFFFIALPVLFIALPPILIGGFLTSKMFQRKYNTAMDQRWSALENTSLSFQPSSRNAMADEETELARKVFKRLKLALDDDEGGIYTGFGFRDIQDINHLKLGEIESIRQDMRDVKIQFNSINEVITVMSMGLYDRRNDMRLGTVTVSLKNSAVSTLIDQLSNKKDMIIEVKPLNPFSKSYIINTDRSYGDGDNIIIDVKNFKSWEKK</sequence>
<accession>A0A1E4TXF6</accession>
<reference evidence="3" key="1">
    <citation type="submission" date="2016-05" db="EMBL/GenBank/DDBJ databases">
        <title>Comparative genomics of biotechnologically important yeasts.</title>
        <authorList>
            <consortium name="DOE Joint Genome Institute"/>
            <person name="Riley R."/>
            <person name="Haridas S."/>
            <person name="Wolfe K.H."/>
            <person name="Lopes M.R."/>
            <person name="Hittinger C.T."/>
            <person name="Goker M."/>
            <person name="Salamov A."/>
            <person name="Wisecaver J."/>
            <person name="Long T.M."/>
            <person name="Aerts A.L."/>
            <person name="Barry K."/>
            <person name="Choi C."/>
            <person name="Clum A."/>
            <person name="Coughlan A.Y."/>
            <person name="Deshpande S."/>
            <person name="Douglass A.P."/>
            <person name="Hanson S.J."/>
            <person name="Klenk H.-P."/>
            <person name="Labutti K."/>
            <person name="Lapidus A."/>
            <person name="Lindquist E."/>
            <person name="Lipzen A."/>
            <person name="Meier-Kolthoff J.P."/>
            <person name="Ohm R.A."/>
            <person name="Otillar R.P."/>
            <person name="Pangilinan J."/>
            <person name="Peng Y."/>
            <person name="Rokas A."/>
            <person name="Rosa C.A."/>
            <person name="Scheuner C."/>
            <person name="Sibirny A.A."/>
            <person name="Slot J.C."/>
            <person name="Stielow J.B."/>
            <person name="Sun H."/>
            <person name="Kurtzman C.P."/>
            <person name="Blackwell M."/>
            <person name="Grigoriev I.V."/>
            <person name="Jeffries T.W."/>
        </authorList>
    </citation>
    <scope>NUCLEOTIDE SEQUENCE [LARGE SCALE GENOMIC DNA]</scope>
    <source>
        <strain evidence="3">NRRL Y-2460</strain>
    </source>
</reference>
<name>A0A1E4TXF6_PACTA</name>
<protein>
    <submittedName>
        <fullName evidence="2">Uncharacterized protein</fullName>
    </submittedName>
</protein>
<keyword evidence="1" id="KW-0812">Transmembrane</keyword>
<evidence type="ECO:0000313" key="2">
    <source>
        <dbReference type="EMBL" id="ODV96401.1"/>
    </source>
</evidence>
<gene>
    <name evidence="2" type="ORF">PACTADRAFT_2694</name>
</gene>
<dbReference type="EMBL" id="KV454013">
    <property type="protein sequence ID" value="ODV96401.1"/>
    <property type="molecule type" value="Genomic_DNA"/>
</dbReference>